<name>A0ABT4MHL8_9NOCA</name>
<accession>A0ABT4MHL8</accession>
<protein>
    <submittedName>
        <fullName evidence="3">DUF418 domain-containing protein</fullName>
    </submittedName>
</protein>
<sequence>MTSIAQQSVSRAAVGRIATLDVIRGVALCGIIFVNIGPLTGFRTAPGLYERAALDNTGGWLQLLVQQRFFPIFALLFGIGFAMFYESAARRVIRPRLLLLRRLLLLLAIGIPFNVLQPGSALLPLAVVGLAILLPSTWMSRRVSAVAAVALIVGSLLFTGGGISLTPGMLLLGAVLTRYGVVSAIGRSRRGATIVLIVGAVAAIPLIFLQTRTIEMSNFSTESAAAGLAVAAVYVSSLALLMTTGVSRILVAAFGPLGRMALTNYVGAAPLMLAAGLVLNFSDSSSWTTLLGTAGAILLAQWVASVLWLRHFVQGPLEWLWRWGTWGHRQPVRRNATATN</sequence>
<feature type="transmembrane region" description="Helical" evidence="1">
    <location>
        <begin position="223"/>
        <end position="250"/>
    </location>
</feature>
<dbReference type="RefSeq" id="WP_269606824.1">
    <property type="nucleotide sequence ID" value="NZ_JAPWIJ010000007.1"/>
</dbReference>
<reference evidence="3" key="1">
    <citation type="submission" date="2022-12" db="EMBL/GenBank/DDBJ databases">
        <authorList>
            <person name="Krivoruchko A.V."/>
            <person name="Elkin A."/>
        </authorList>
    </citation>
    <scope>NUCLEOTIDE SEQUENCE</scope>
    <source>
        <strain evidence="3">IEGM 1391</strain>
    </source>
</reference>
<evidence type="ECO:0000313" key="3">
    <source>
        <dbReference type="EMBL" id="MCZ4520484.1"/>
    </source>
</evidence>
<dbReference type="InterPro" id="IPR052529">
    <property type="entry name" value="Bact_Transport_Assoc"/>
</dbReference>
<dbReference type="PANTHER" id="PTHR30590">
    <property type="entry name" value="INNER MEMBRANE PROTEIN"/>
    <property type="match status" value="1"/>
</dbReference>
<dbReference type="EMBL" id="JAPWIJ010000007">
    <property type="protein sequence ID" value="MCZ4520484.1"/>
    <property type="molecule type" value="Genomic_DNA"/>
</dbReference>
<feature type="domain" description="DUF418" evidence="2">
    <location>
        <begin position="177"/>
        <end position="327"/>
    </location>
</feature>
<feature type="transmembrane region" description="Helical" evidence="1">
    <location>
        <begin position="193"/>
        <end position="211"/>
    </location>
</feature>
<dbReference type="Pfam" id="PF04235">
    <property type="entry name" value="DUF418"/>
    <property type="match status" value="1"/>
</dbReference>
<keyword evidence="1" id="KW-1133">Transmembrane helix</keyword>
<comment type="caution">
    <text evidence="3">The sequence shown here is derived from an EMBL/GenBank/DDBJ whole genome shotgun (WGS) entry which is preliminary data.</text>
</comment>
<dbReference type="PANTHER" id="PTHR30590:SF2">
    <property type="entry name" value="INNER MEMBRANE PROTEIN"/>
    <property type="match status" value="1"/>
</dbReference>
<feature type="transmembrane region" description="Helical" evidence="1">
    <location>
        <begin position="287"/>
        <end position="309"/>
    </location>
</feature>
<feature type="transmembrane region" description="Helical" evidence="1">
    <location>
        <begin position="97"/>
        <end position="115"/>
    </location>
</feature>
<dbReference type="InterPro" id="IPR007349">
    <property type="entry name" value="DUF418"/>
</dbReference>
<evidence type="ECO:0000256" key="1">
    <source>
        <dbReference type="SAM" id="Phobius"/>
    </source>
</evidence>
<feature type="transmembrane region" description="Helical" evidence="1">
    <location>
        <begin position="69"/>
        <end position="85"/>
    </location>
</feature>
<proteinExistence type="predicted"/>
<evidence type="ECO:0000313" key="4">
    <source>
        <dbReference type="Proteomes" id="UP001081071"/>
    </source>
</evidence>
<dbReference type="Proteomes" id="UP001081071">
    <property type="component" value="Unassembled WGS sequence"/>
</dbReference>
<gene>
    <name evidence="3" type="ORF">O4220_18385</name>
</gene>
<feature type="transmembrane region" description="Helical" evidence="1">
    <location>
        <begin position="262"/>
        <end position="281"/>
    </location>
</feature>
<evidence type="ECO:0000259" key="2">
    <source>
        <dbReference type="Pfam" id="PF04235"/>
    </source>
</evidence>
<organism evidence="3 4">
    <name type="scientific">Rhodococcus ruber</name>
    <dbReference type="NCBI Taxonomy" id="1830"/>
    <lineage>
        <taxon>Bacteria</taxon>
        <taxon>Bacillati</taxon>
        <taxon>Actinomycetota</taxon>
        <taxon>Actinomycetes</taxon>
        <taxon>Mycobacteriales</taxon>
        <taxon>Nocardiaceae</taxon>
        <taxon>Rhodococcus</taxon>
    </lineage>
</organism>
<feature type="transmembrane region" description="Helical" evidence="1">
    <location>
        <begin position="121"/>
        <end position="138"/>
    </location>
</feature>
<keyword evidence="4" id="KW-1185">Reference proteome</keyword>
<keyword evidence="1" id="KW-0472">Membrane</keyword>
<feature type="transmembrane region" description="Helical" evidence="1">
    <location>
        <begin position="145"/>
        <end position="163"/>
    </location>
</feature>
<keyword evidence="1" id="KW-0812">Transmembrane</keyword>